<reference evidence="2" key="1">
    <citation type="submission" date="2018-12" db="EMBL/GenBank/DDBJ databases">
        <authorList>
            <person name="Sun L."/>
            <person name="Chen Z."/>
        </authorList>
    </citation>
    <scope>NUCLEOTIDE SEQUENCE [LARGE SCALE GENOMIC DNA]</scope>
    <source>
        <strain evidence="2">3-2-2</strain>
    </source>
</reference>
<dbReference type="Pfam" id="PF13524">
    <property type="entry name" value="Glyco_trans_1_2"/>
    <property type="match status" value="1"/>
</dbReference>
<dbReference type="InterPro" id="IPR055259">
    <property type="entry name" value="YkvP/CgeB_Glyco_trans-like"/>
</dbReference>
<feature type="domain" description="Spore protein YkvP/CgeB glycosyl transferase-like" evidence="1">
    <location>
        <begin position="164"/>
        <end position="300"/>
    </location>
</feature>
<gene>
    <name evidence="2" type="ORF">D4T97_005990</name>
</gene>
<organism evidence="2 3">
    <name type="scientific">Siminovitchia acidinfaciens</name>
    <dbReference type="NCBI Taxonomy" id="2321395"/>
    <lineage>
        <taxon>Bacteria</taxon>
        <taxon>Bacillati</taxon>
        <taxon>Bacillota</taxon>
        <taxon>Bacilli</taxon>
        <taxon>Bacillales</taxon>
        <taxon>Bacillaceae</taxon>
        <taxon>Siminovitchia</taxon>
    </lineage>
</organism>
<name>A0A429Y4I8_9BACI</name>
<dbReference type="EMBL" id="QYTV02000002">
    <property type="protein sequence ID" value="RST76321.1"/>
    <property type="molecule type" value="Genomic_DNA"/>
</dbReference>
<proteinExistence type="predicted"/>
<evidence type="ECO:0000313" key="3">
    <source>
        <dbReference type="Proteomes" id="UP000287156"/>
    </source>
</evidence>
<dbReference type="OrthoDB" id="5121913at2"/>
<dbReference type="RefSeq" id="WP_126048704.1">
    <property type="nucleotide sequence ID" value="NZ_QYTV02000002.1"/>
</dbReference>
<evidence type="ECO:0000259" key="1">
    <source>
        <dbReference type="Pfam" id="PF13524"/>
    </source>
</evidence>
<sequence length="316" mass="37762">MEKLKVLFFTMDQSDQMEKSSHYLAEELKKQCDVMFWRTEGQMANILEQLPYKPDFILLNDCFAPKLGPLIKGLNDVHIPKAIIFHDISNYIHQRKRYIAQENIDMIFVHYRDAFRKWYPQLNRRMIWFPHHANLEIYKDYQLEKNINWLMMGALSSRLYPLRTLMLQRLKSTRGFQYHPHPGYYDEHSIQPGSLIGKDYAQEINRAKMFLTCNSVFEYPLMKYFEVLGCNTLLLAPSSKELTDLGFVDRDTFIAVNKNNFEEKAAYYLRNEDERIRIARNGYQMVREKHSTEKRATELIQHIKQIIKRKTQTEGR</sequence>
<dbReference type="AlphaFoldDB" id="A0A429Y4I8"/>
<dbReference type="GO" id="GO:0016740">
    <property type="term" value="F:transferase activity"/>
    <property type="evidence" value="ECO:0007669"/>
    <property type="project" value="UniProtKB-KW"/>
</dbReference>
<dbReference type="SUPFAM" id="SSF53756">
    <property type="entry name" value="UDP-Glycosyltransferase/glycogen phosphorylase"/>
    <property type="match status" value="1"/>
</dbReference>
<evidence type="ECO:0000313" key="2">
    <source>
        <dbReference type="EMBL" id="RST76321.1"/>
    </source>
</evidence>
<keyword evidence="3" id="KW-1185">Reference proteome</keyword>
<protein>
    <submittedName>
        <fullName evidence="2">Glycosyltransferase family 1 protein</fullName>
    </submittedName>
</protein>
<accession>A0A429Y4I8</accession>
<comment type="caution">
    <text evidence="2">The sequence shown here is derived from an EMBL/GenBank/DDBJ whole genome shotgun (WGS) entry which is preliminary data.</text>
</comment>
<dbReference type="Proteomes" id="UP000287156">
    <property type="component" value="Unassembled WGS sequence"/>
</dbReference>